<gene>
    <name evidence="2" type="ORF">Tcan_04136</name>
</gene>
<dbReference type="Proteomes" id="UP000031036">
    <property type="component" value="Unassembled WGS sequence"/>
</dbReference>
<proteinExistence type="predicted"/>
<keyword evidence="1" id="KW-0812">Transmembrane</keyword>
<dbReference type="AlphaFoldDB" id="A0A0B2VW70"/>
<evidence type="ECO:0000256" key="1">
    <source>
        <dbReference type="SAM" id="Phobius"/>
    </source>
</evidence>
<reference evidence="2 3" key="1">
    <citation type="submission" date="2014-11" db="EMBL/GenBank/DDBJ databases">
        <title>Genetic blueprint of the zoonotic pathogen Toxocara canis.</title>
        <authorList>
            <person name="Zhu X.-Q."/>
            <person name="Korhonen P.K."/>
            <person name="Cai H."/>
            <person name="Young N.D."/>
            <person name="Nejsum P."/>
            <person name="von Samson-Himmelstjerna G."/>
            <person name="Boag P.R."/>
            <person name="Tan P."/>
            <person name="Li Q."/>
            <person name="Min J."/>
            <person name="Yang Y."/>
            <person name="Wang X."/>
            <person name="Fang X."/>
            <person name="Hall R.S."/>
            <person name="Hofmann A."/>
            <person name="Sternberg P.W."/>
            <person name="Jex A.R."/>
            <person name="Gasser R.B."/>
        </authorList>
    </citation>
    <scope>NUCLEOTIDE SEQUENCE [LARGE SCALE GENOMIC DNA]</scope>
    <source>
        <strain evidence="2">PN_DK_2014</strain>
    </source>
</reference>
<keyword evidence="1" id="KW-1133">Transmembrane helix</keyword>
<accession>A0A0B2VW70</accession>
<name>A0A0B2VW70_TOXCA</name>
<dbReference type="InterPro" id="IPR009545">
    <property type="entry name" value="Claudin-like"/>
</dbReference>
<feature type="transmembrane region" description="Helical" evidence="1">
    <location>
        <begin position="9"/>
        <end position="31"/>
    </location>
</feature>
<organism evidence="2 3">
    <name type="scientific">Toxocara canis</name>
    <name type="common">Canine roundworm</name>
    <dbReference type="NCBI Taxonomy" id="6265"/>
    <lineage>
        <taxon>Eukaryota</taxon>
        <taxon>Metazoa</taxon>
        <taxon>Ecdysozoa</taxon>
        <taxon>Nematoda</taxon>
        <taxon>Chromadorea</taxon>
        <taxon>Rhabditida</taxon>
        <taxon>Spirurina</taxon>
        <taxon>Ascaridomorpha</taxon>
        <taxon>Ascaridoidea</taxon>
        <taxon>Toxocaridae</taxon>
        <taxon>Toxocara</taxon>
    </lineage>
</organism>
<dbReference type="Pfam" id="PF06653">
    <property type="entry name" value="Claudin_3"/>
    <property type="match status" value="1"/>
</dbReference>
<dbReference type="Gene3D" id="1.20.140.150">
    <property type="match status" value="1"/>
</dbReference>
<keyword evidence="1" id="KW-0472">Membrane</keyword>
<dbReference type="OMA" id="CERYEYM"/>
<dbReference type="PANTHER" id="PTHR37446">
    <property type="entry name" value="CLAUDIN-LIKE IN CAENORHABDITIS"/>
    <property type="match status" value="1"/>
</dbReference>
<feature type="transmembrane region" description="Helical" evidence="1">
    <location>
        <begin position="115"/>
        <end position="136"/>
    </location>
</feature>
<comment type="caution">
    <text evidence="2">The sequence shown here is derived from an EMBL/GenBank/DDBJ whole genome shotgun (WGS) entry which is preliminary data.</text>
</comment>
<evidence type="ECO:0000313" key="3">
    <source>
        <dbReference type="Proteomes" id="UP000031036"/>
    </source>
</evidence>
<keyword evidence="3" id="KW-1185">Reference proteome</keyword>
<dbReference type="PANTHER" id="PTHR37446:SF1">
    <property type="entry name" value="CLAUDIN"/>
    <property type="match status" value="1"/>
</dbReference>
<sequence>MLMLLILRVVYVVCVTAMVVLTAVSVVSPGWRSFHKNDGLPDSTGLFPKSCVPSKDNSVAKVDLDYCEKLLKNKSLWEIIVAICLISGLIIELLALLLGILTFSTCCDTRSVNTALPICGFLATLLVISAVTIYAVKNKDLLADDSRNVYEKESITSIENAIKDSSLGYCFYLAIFAAVVGLFVTTFGSIIAVCFGRE</sequence>
<evidence type="ECO:0000313" key="2">
    <source>
        <dbReference type="EMBL" id="KHN85195.1"/>
    </source>
</evidence>
<feature type="transmembrane region" description="Helical" evidence="1">
    <location>
        <begin position="79"/>
        <end position="103"/>
    </location>
</feature>
<protein>
    <submittedName>
        <fullName evidence="2">Uncharacterized protein</fullName>
    </submittedName>
</protein>
<feature type="transmembrane region" description="Helical" evidence="1">
    <location>
        <begin position="171"/>
        <end position="195"/>
    </location>
</feature>
<dbReference type="EMBL" id="JPKZ01000843">
    <property type="protein sequence ID" value="KHN85195.1"/>
    <property type="molecule type" value="Genomic_DNA"/>
</dbReference>